<dbReference type="SUPFAM" id="SSF56219">
    <property type="entry name" value="DNase I-like"/>
    <property type="match status" value="1"/>
</dbReference>
<proteinExistence type="predicted"/>
<name>A0ABM0UTH7_CAMSA</name>
<feature type="compositionally biased region" description="Polar residues" evidence="1">
    <location>
        <begin position="115"/>
        <end position="134"/>
    </location>
</feature>
<feature type="compositionally biased region" description="Low complexity" evidence="1">
    <location>
        <begin position="183"/>
        <end position="203"/>
    </location>
</feature>
<dbReference type="RefSeq" id="XP_010446092.1">
    <property type="nucleotide sequence ID" value="XM_010447790.1"/>
</dbReference>
<dbReference type="InterPro" id="IPR052343">
    <property type="entry name" value="Retrotransposon-Effector_Assoc"/>
</dbReference>
<dbReference type="GeneID" id="104728863"/>
<accession>A0ABM0UTH7</accession>
<evidence type="ECO:0000313" key="3">
    <source>
        <dbReference type="Proteomes" id="UP000694864"/>
    </source>
</evidence>
<gene>
    <name evidence="4" type="primary">LOC104728863</name>
</gene>
<feature type="compositionally biased region" description="Low complexity" evidence="1">
    <location>
        <begin position="135"/>
        <end position="153"/>
    </location>
</feature>
<keyword evidence="3" id="KW-1185">Reference proteome</keyword>
<dbReference type="Gene3D" id="3.60.10.10">
    <property type="entry name" value="Endonuclease/exonuclease/phosphatase"/>
    <property type="match status" value="1"/>
</dbReference>
<dbReference type="CDD" id="cd01650">
    <property type="entry name" value="RT_nLTR_like"/>
    <property type="match status" value="1"/>
</dbReference>
<feature type="domain" description="Reverse transcriptase" evidence="2">
    <location>
        <begin position="579"/>
        <end position="772"/>
    </location>
</feature>
<reference evidence="4" key="2">
    <citation type="submission" date="2025-08" db="UniProtKB">
        <authorList>
            <consortium name="RefSeq"/>
        </authorList>
    </citation>
    <scope>IDENTIFICATION</scope>
    <source>
        <tissue evidence="4">Leaf</tissue>
    </source>
</reference>
<dbReference type="PANTHER" id="PTHR46890:SF48">
    <property type="entry name" value="RNA-DIRECTED DNA POLYMERASE"/>
    <property type="match status" value="1"/>
</dbReference>
<evidence type="ECO:0000259" key="2">
    <source>
        <dbReference type="PROSITE" id="PS50878"/>
    </source>
</evidence>
<dbReference type="Pfam" id="PF03372">
    <property type="entry name" value="Exo_endo_phos"/>
    <property type="match status" value="1"/>
</dbReference>
<feature type="compositionally biased region" description="Basic and acidic residues" evidence="1">
    <location>
        <begin position="78"/>
        <end position="97"/>
    </location>
</feature>
<dbReference type="InterPro" id="IPR043502">
    <property type="entry name" value="DNA/RNA_pol_sf"/>
</dbReference>
<dbReference type="InterPro" id="IPR036691">
    <property type="entry name" value="Endo/exonu/phosph_ase_sf"/>
</dbReference>
<dbReference type="Proteomes" id="UP000694864">
    <property type="component" value="Chromosome 11"/>
</dbReference>
<dbReference type="PANTHER" id="PTHR46890">
    <property type="entry name" value="NON-LTR RETROLELEMENT REVERSE TRANSCRIPTASE-LIKE PROTEIN-RELATED"/>
    <property type="match status" value="1"/>
</dbReference>
<dbReference type="InterPro" id="IPR000477">
    <property type="entry name" value="RT_dom"/>
</dbReference>
<reference evidence="3" key="1">
    <citation type="journal article" date="2014" name="Nat. Commun.">
        <title>The emerging biofuel crop Camelina sativa retains a highly undifferentiated hexaploid genome structure.</title>
        <authorList>
            <person name="Kagale S."/>
            <person name="Koh C."/>
            <person name="Nixon J."/>
            <person name="Bollina V."/>
            <person name="Clarke W.E."/>
            <person name="Tuteja R."/>
            <person name="Spillane C."/>
            <person name="Robinson S.J."/>
            <person name="Links M.G."/>
            <person name="Clarke C."/>
            <person name="Higgins E.E."/>
            <person name="Huebert T."/>
            <person name="Sharpe A.G."/>
            <person name="Parkin I.A."/>
        </authorList>
    </citation>
    <scope>NUCLEOTIDE SEQUENCE [LARGE SCALE GENOMIC DNA]</scope>
    <source>
        <strain evidence="3">cv. DH55</strain>
    </source>
</reference>
<feature type="region of interest" description="Disordered" evidence="1">
    <location>
        <begin position="77"/>
        <end position="204"/>
    </location>
</feature>
<dbReference type="Pfam" id="PF00078">
    <property type="entry name" value="RVT_1"/>
    <property type="match status" value="1"/>
</dbReference>
<evidence type="ECO:0000256" key="1">
    <source>
        <dbReference type="SAM" id="MobiDB-lite"/>
    </source>
</evidence>
<sequence>MDEFTKNLVSLSVAHVKVERNLNEPLPSSVEVVRENGEIITIDVEYPWVPPTCSHCKEIGHVIRFCPAVTPSWTQTKKAKETKETKEIESNTDKEAVSTKIKGKGKSDPALVATNHDSCSPPSSSAPTVPGHQNSSQPSQQTKTVKQTKQSQVAPSLLPTPAIKTSNPFDALAPSNQPPEPTPEVNTTNTPPSEPNNTTSLPSDMVIDPPLCIISGDTPSAKEGKLMLRNQTNRVMTQTCPGWNYVSNHNSDEDGRIVLIWKAPADVTVLHQSKHLLTCEITIQGGHRFFFTAVYAPNSSEERTDLWCELLRLHQSLMLDNLPWALCGDFNQIIHPAEHSNPSINHFTSRMLELRDCLLQLEVFDLRFQGPLFTWTNKNNTNPIVKKLDRVLVNNHWLTCYPDGVVQALTTPSPALYEQEKEMHTKWMFLRTIEEAYFRQRSRINWLKEGDLNTTYFHRVMQMRNAFNAIRSFTSLLGYVIDDPLEMSSLAVNHFKALLAPIVLQPVTVPLDWIQNTIAYRCSPDLKQAMTKLPTPEEIRRTMFKLNANKAPGPDGFTSAFYKASWDILGAEVTSSILQFFHSSFLPSATNATILALLPKVPGASIISDFRPISCLNTLYKVVSKLLVARLKPILPDLVQKNQTAFIKGRLLVENTLLAAKLVNGYHHEKGPKRITIKVDIAKAFDTVRWEFIFSCLRGIEVPETYQRWLKACICTPSFSVGFNGHVHGYFKGLRGLRQGDPLSPYLFVLAMNCLSACLDKAAEEGKIGYHH</sequence>
<protein>
    <submittedName>
        <fullName evidence="4">Uncharacterized protein LOC104728863</fullName>
    </submittedName>
</protein>
<dbReference type="InterPro" id="IPR005135">
    <property type="entry name" value="Endo/exonuclease/phosphatase"/>
</dbReference>
<evidence type="ECO:0000313" key="4">
    <source>
        <dbReference type="RefSeq" id="XP_010446092.1"/>
    </source>
</evidence>
<dbReference type="SUPFAM" id="SSF56672">
    <property type="entry name" value="DNA/RNA polymerases"/>
    <property type="match status" value="1"/>
</dbReference>
<organism evidence="3 4">
    <name type="scientific">Camelina sativa</name>
    <name type="common">False flax</name>
    <name type="synonym">Myagrum sativum</name>
    <dbReference type="NCBI Taxonomy" id="90675"/>
    <lineage>
        <taxon>Eukaryota</taxon>
        <taxon>Viridiplantae</taxon>
        <taxon>Streptophyta</taxon>
        <taxon>Embryophyta</taxon>
        <taxon>Tracheophyta</taxon>
        <taxon>Spermatophyta</taxon>
        <taxon>Magnoliopsida</taxon>
        <taxon>eudicotyledons</taxon>
        <taxon>Gunneridae</taxon>
        <taxon>Pentapetalae</taxon>
        <taxon>rosids</taxon>
        <taxon>malvids</taxon>
        <taxon>Brassicales</taxon>
        <taxon>Brassicaceae</taxon>
        <taxon>Camelineae</taxon>
        <taxon>Camelina</taxon>
    </lineage>
</organism>
<dbReference type="PROSITE" id="PS50878">
    <property type="entry name" value="RT_POL"/>
    <property type="match status" value="1"/>
</dbReference>